<dbReference type="EMBL" id="FOLL01000005">
    <property type="protein sequence ID" value="SFC13734.1"/>
    <property type="molecule type" value="Genomic_DNA"/>
</dbReference>
<dbReference type="STRING" id="623281.SAMN05421747_10528"/>
<evidence type="ECO:0000256" key="1">
    <source>
        <dbReference type="ARBA" id="ARBA00022553"/>
    </source>
</evidence>
<evidence type="ECO:0000259" key="5">
    <source>
        <dbReference type="PROSITE" id="PS50110"/>
    </source>
</evidence>
<accession>A0A1I1GQ05</accession>
<dbReference type="PANTHER" id="PTHR43214">
    <property type="entry name" value="TWO-COMPONENT RESPONSE REGULATOR"/>
    <property type="match status" value="1"/>
</dbReference>
<protein>
    <submittedName>
        <fullName evidence="6">DNA-binding response regulator, NarL/FixJ family, contains REC and HTH domains</fullName>
    </submittedName>
</protein>
<evidence type="ECO:0000256" key="3">
    <source>
        <dbReference type="PROSITE-ProRule" id="PRU00169"/>
    </source>
</evidence>
<dbReference type="Pfam" id="PF00072">
    <property type="entry name" value="Response_reg"/>
    <property type="match status" value="1"/>
</dbReference>
<dbReference type="InterPro" id="IPR011006">
    <property type="entry name" value="CheY-like_superfamily"/>
</dbReference>
<evidence type="ECO:0000259" key="4">
    <source>
        <dbReference type="PROSITE" id="PS50043"/>
    </source>
</evidence>
<evidence type="ECO:0000256" key="2">
    <source>
        <dbReference type="ARBA" id="ARBA00023125"/>
    </source>
</evidence>
<name>A0A1I1GQ05_9SPHI</name>
<evidence type="ECO:0000313" key="6">
    <source>
        <dbReference type="EMBL" id="SFC13734.1"/>
    </source>
</evidence>
<dbReference type="CDD" id="cd17535">
    <property type="entry name" value="REC_NarL-like"/>
    <property type="match status" value="1"/>
</dbReference>
<dbReference type="RefSeq" id="WP_090972771.1">
    <property type="nucleotide sequence ID" value="NZ_FOLL01000005.1"/>
</dbReference>
<dbReference type="Pfam" id="PF00196">
    <property type="entry name" value="GerE"/>
    <property type="match status" value="1"/>
</dbReference>
<dbReference type="SMART" id="SM00421">
    <property type="entry name" value="HTH_LUXR"/>
    <property type="match status" value="1"/>
</dbReference>
<dbReference type="PROSITE" id="PS50043">
    <property type="entry name" value="HTH_LUXR_2"/>
    <property type="match status" value="1"/>
</dbReference>
<feature type="domain" description="Response regulatory" evidence="5">
    <location>
        <begin position="13"/>
        <end position="129"/>
    </location>
</feature>
<dbReference type="GO" id="GO:0006355">
    <property type="term" value="P:regulation of DNA-templated transcription"/>
    <property type="evidence" value="ECO:0007669"/>
    <property type="project" value="InterPro"/>
</dbReference>
<sequence length="219" mass="25112">MMETKPIDPKKINLLLVDDHQLFIDGLRSILDNHDRFAVWHTARDGREALQLLQHNQPDVVVMDLNMPKIDGQQAAAKALSMYPRLKILIVSMYYTASLQHALKDMGVGGFIPKDSDATVLIHAIEEVYQGRRYFAPQPRGSAADDENDQQSIRQKYNLTKREVEIIRLVRQNKTTQEIAEHLFVSPFTIETHRRNICAKLDIKGNNGLFLFAQQHLDI</sequence>
<dbReference type="CDD" id="cd06170">
    <property type="entry name" value="LuxR_C_like"/>
    <property type="match status" value="1"/>
</dbReference>
<keyword evidence="1 3" id="KW-0597">Phosphoprotein</keyword>
<evidence type="ECO:0000313" key="7">
    <source>
        <dbReference type="Proteomes" id="UP000199577"/>
    </source>
</evidence>
<dbReference type="PROSITE" id="PS50110">
    <property type="entry name" value="RESPONSE_REGULATORY"/>
    <property type="match status" value="1"/>
</dbReference>
<dbReference type="InterPro" id="IPR000792">
    <property type="entry name" value="Tscrpt_reg_LuxR_C"/>
</dbReference>
<dbReference type="InterPro" id="IPR058245">
    <property type="entry name" value="NreC/VraR/RcsB-like_REC"/>
</dbReference>
<dbReference type="OrthoDB" id="9797341at2"/>
<dbReference type="InterPro" id="IPR001789">
    <property type="entry name" value="Sig_transdc_resp-reg_receiver"/>
</dbReference>
<gene>
    <name evidence="6" type="ORF">SAMN05421747_10528</name>
</gene>
<reference evidence="6 7" key="1">
    <citation type="submission" date="2016-10" db="EMBL/GenBank/DDBJ databases">
        <authorList>
            <person name="de Groot N.N."/>
        </authorList>
    </citation>
    <scope>NUCLEOTIDE SEQUENCE [LARGE SCALE GENOMIC DNA]</scope>
    <source>
        <strain evidence="6 7">DSM 22900</strain>
    </source>
</reference>
<keyword evidence="2 6" id="KW-0238">DNA-binding</keyword>
<dbReference type="Proteomes" id="UP000199577">
    <property type="component" value="Unassembled WGS sequence"/>
</dbReference>
<dbReference type="InterPro" id="IPR039420">
    <property type="entry name" value="WalR-like"/>
</dbReference>
<dbReference type="AlphaFoldDB" id="A0A1I1GQ05"/>
<dbReference type="PANTHER" id="PTHR43214:SF43">
    <property type="entry name" value="TWO-COMPONENT RESPONSE REGULATOR"/>
    <property type="match status" value="1"/>
</dbReference>
<dbReference type="SUPFAM" id="SSF46894">
    <property type="entry name" value="C-terminal effector domain of the bipartite response regulators"/>
    <property type="match status" value="1"/>
</dbReference>
<proteinExistence type="predicted"/>
<dbReference type="Gene3D" id="3.40.50.2300">
    <property type="match status" value="1"/>
</dbReference>
<feature type="domain" description="HTH luxR-type" evidence="4">
    <location>
        <begin position="152"/>
        <end position="217"/>
    </location>
</feature>
<dbReference type="GO" id="GO:0000160">
    <property type="term" value="P:phosphorelay signal transduction system"/>
    <property type="evidence" value="ECO:0007669"/>
    <property type="project" value="InterPro"/>
</dbReference>
<dbReference type="PRINTS" id="PR00038">
    <property type="entry name" value="HTHLUXR"/>
</dbReference>
<dbReference type="InterPro" id="IPR016032">
    <property type="entry name" value="Sig_transdc_resp-reg_C-effctor"/>
</dbReference>
<feature type="modified residue" description="4-aspartylphosphate" evidence="3">
    <location>
        <position position="64"/>
    </location>
</feature>
<keyword evidence="7" id="KW-1185">Reference proteome</keyword>
<dbReference type="SUPFAM" id="SSF52172">
    <property type="entry name" value="CheY-like"/>
    <property type="match status" value="1"/>
</dbReference>
<dbReference type="GO" id="GO:0003677">
    <property type="term" value="F:DNA binding"/>
    <property type="evidence" value="ECO:0007669"/>
    <property type="project" value="UniProtKB-KW"/>
</dbReference>
<organism evidence="6 7">
    <name type="scientific">Parapedobacter composti</name>
    <dbReference type="NCBI Taxonomy" id="623281"/>
    <lineage>
        <taxon>Bacteria</taxon>
        <taxon>Pseudomonadati</taxon>
        <taxon>Bacteroidota</taxon>
        <taxon>Sphingobacteriia</taxon>
        <taxon>Sphingobacteriales</taxon>
        <taxon>Sphingobacteriaceae</taxon>
        <taxon>Parapedobacter</taxon>
    </lineage>
</organism>
<dbReference type="SMART" id="SM00448">
    <property type="entry name" value="REC"/>
    <property type="match status" value="1"/>
</dbReference>